<reference evidence="3" key="1">
    <citation type="journal article" date="2019" name="Int. J. Syst. Evol. Microbiol.">
        <title>The Global Catalogue of Microorganisms (GCM) 10K type strain sequencing project: providing services to taxonomists for standard genome sequencing and annotation.</title>
        <authorList>
            <consortium name="The Broad Institute Genomics Platform"/>
            <consortium name="The Broad Institute Genome Sequencing Center for Infectious Disease"/>
            <person name="Wu L."/>
            <person name="Ma J."/>
        </authorList>
    </citation>
    <scope>NUCLEOTIDE SEQUENCE [LARGE SCALE GENOMIC DNA]</scope>
    <source>
        <strain evidence="3">KCTC 52490</strain>
    </source>
</reference>
<dbReference type="EMBL" id="JBHUOM010000023">
    <property type="protein sequence ID" value="MFD2936924.1"/>
    <property type="molecule type" value="Genomic_DNA"/>
</dbReference>
<evidence type="ECO:0000313" key="2">
    <source>
        <dbReference type="EMBL" id="MFD2936924.1"/>
    </source>
</evidence>
<feature type="region of interest" description="Disordered" evidence="1">
    <location>
        <begin position="35"/>
        <end position="84"/>
    </location>
</feature>
<name>A0ABW6ANA1_9BACT</name>
<evidence type="ECO:0000313" key="3">
    <source>
        <dbReference type="Proteomes" id="UP001597512"/>
    </source>
</evidence>
<dbReference type="RefSeq" id="WP_381506195.1">
    <property type="nucleotide sequence ID" value="NZ_JBHUOM010000023.1"/>
</dbReference>
<dbReference type="Proteomes" id="UP001597512">
    <property type="component" value="Unassembled WGS sequence"/>
</dbReference>
<evidence type="ECO:0000256" key="1">
    <source>
        <dbReference type="SAM" id="MobiDB-lite"/>
    </source>
</evidence>
<organism evidence="2 3">
    <name type="scientific">Spirosoma flavum</name>
    <dbReference type="NCBI Taxonomy" id="2048557"/>
    <lineage>
        <taxon>Bacteria</taxon>
        <taxon>Pseudomonadati</taxon>
        <taxon>Bacteroidota</taxon>
        <taxon>Cytophagia</taxon>
        <taxon>Cytophagales</taxon>
        <taxon>Cytophagaceae</taxon>
        <taxon>Spirosoma</taxon>
    </lineage>
</organism>
<keyword evidence="3" id="KW-1185">Reference proteome</keyword>
<sequence length="84" mass="8911">MNPNETTNYNPADDDNQGVVQLMAQGEAAGGGVAQAEYMNPIVNQGPEPEKAEVNDSDTDANGVSEDLLTEEDVEDGDVKENND</sequence>
<gene>
    <name evidence="2" type="ORF">ACFS25_24295</name>
</gene>
<protein>
    <submittedName>
        <fullName evidence="2">Uncharacterized protein</fullName>
    </submittedName>
</protein>
<accession>A0ABW6ANA1</accession>
<comment type="caution">
    <text evidence="2">The sequence shown here is derived from an EMBL/GenBank/DDBJ whole genome shotgun (WGS) entry which is preliminary data.</text>
</comment>
<proteinExistence type="predicted"/>